<accession>B7JYB7</accession>
<keyword evidence="2" id="KW-1185">Reference proteome</keyword>
<gene>
    <name evidence="1" type="ordered locus">PCC8801_3245</name>
</gene>
<name>B7JYB7_RIPO1</name>
<proteinExistence type="predicted"/>
<evidence type="ECO:0000313" key="1">
    <source>
        <dbReference type="EMBL" id="ACK67219.1"/>
    </source>
</evidence>
<organism evidence="1 2">
    <name type="scientific">Rippkaea orientalis (strain PCC 8801 / RF-1)</name>
    <name type="common">Cyanothece sp. (strain PCC 8801)</name>
    <dbReference type="NCBI Taxonomy" id="41431"/>
    <lineage>
        <taxon>Bacteria</taxon>
        <taxon>Bacillati</taxon>
        <taxon>Cyanobacteriota</taxon>
        <taxon>Cyanophyceae</taxon>
        <taxon>Oscillatoriophycideae</taxon>
        <taxon>Chroococcales</taxon>
        <taxon>Aphanothecaceae</taxon>
        <taxon>Rippkaea</taxon>
        <taxon>Rippkaea orientalis</taxon>
    </lineage>
</organism>
<dbReference type="KEGG" id="cyp:PCC8801_3245"/>
<dbReference type="HOGENOM" id="CLU_2989104_0_0_3"/>
<dbReference type="RefSeq" id="WP_012596480.1">
    <property type="nucleotide sequence ID" value="NC_011726.1"/>
</dbReference>
<dbReference type="AlphaFoldDB" id="B7JYB7"/>
<reference evidence="2" key="1">
    <citation type="journal article" date="2011" name="MBio">
        <title>Novel metabolic attributes of the genus Cyanothece, comprising a group of unicellular nitrogen-fixing Cyanobacteria.</title>
        <authorList>
            <person name="Bandyopadhyay A."/>
            <person name="Elvitigala T."/>
            <person name="Welsh E."/>
            <person name="Stockel J."/>
            <person name="Liberton M."/>
            <person name="Min H."/>
            <person name="Sherman L.A."/>
            <person name="Pakrasi H.B."/>
        </authorList>
    </citation>
    <scope>NUCLEOTIDE SEQUENCE [LARGE SCALE GENOMIC DNA]</scope>
    <source>
        <strain evidence="2">PCC 8801</strain>
    </source>
</reference>
<sequence length="57" mass="6637">MITLNFDPELEKNQQEANLQGLSIEAYLKDLIEERLTQTNTLINYNKTILSINQVQK</sequence>
<dbReference type="Proteomes" id="UP000008204">
    <property type="component" value="Chromosome"/>
</dbReference>
<dbReference type="EMBL" id="CP001287">
    <property type="protein sequence ID" value="ACK67219.1"/>
    <property type="molecule type" value="Genomic_DNA"/>
</dbReference>
<dbReference type="OrthoDB" id="489120at2"/>
<protein>
    <submittedName>
        <fullName evidence="1">Uncharacterized protein</fullName>
    </submittedName>
</protein>
<evidence type="ECO:0000313" key="2">
    <source>
        <dbReference type="Proteomes" id="UP000008204"/>
    </source>
</evidence>